<comment type="caution">
    <text evidence="1">The sequence shown here is derived from an EMBL/GenBank/DDBJ whole genome shotgun (WGS) entry which is preliminary data.</text>
</comment>
<protein>
    <submittedName>
        <fullName evidence="1">N-acetyltransferase-related</fullName>
    </submittedName>
</protein>
<name>A0ACB9TEJ2_HOLOL</name>
<proteinExistence type="predicted"/>
<gene>
    <name evidence="1" type="ORF">MML48_3g00015907</name>
</gene>
<sequence>MFLNYVDVFELKRVNKTIGKSSFQLYRKHIFTMSTWKRPESVPFPTIWAKFEGKIVRNGVRNTYWIQEVTDEYKSQVLQYMMEEFTLDEPFCKYSKISEDPDVMKQFKDFWWESFKENLALVCLTKDQNGVTHIAGMNCTLLGYKGEDDIIKNKLDEKGLSVFYTLKFVKNQVDPFQKFNITEYLDGMGLYVLPKYRGEGLGTELLRARYVSISYFREPMCRALGLKATLTLFTSKISQILAERLGFKDLYVADYADLEKNPGLMTFPGIQEHTKSIRFMYLLYK</sequence>
<organism evidence="1 2">
    <name type="scientific">Holotrichia oblita</name>
    <name type="common">Chafer beetle</name>
    <dbReference type="NCBI Taxonomy" id="644536"/>
    <lineage>
        <taxon>Eukaryota</taxon>
        <taxon>Metazoa</taxon>
        <taxon>Ecdysozoa</taxon>
        <taxon>Arthropoda</taxon>
        <taxon>Hexapoda</taxon>
        <taxon>Insecta</taxon>
        <taxon>Pterygota</taxon>
        <taxon>Neoptera</taxon>
        <taxon>Endopterygota</taxon>
        <taxon>Coleoptera</taxon>
        <taxon>Polyphaga</taxon>
        <taxon>Scarabaeiformia</taxon>
        <taxon>Scarabaeidae</taxon>
        <taxon>Melolonthinae</taxon>
        <taxon>Holotrichia</taxon>
    </lineage>
</organism>
<keyword evidence="2" id="KW-1185">Reference proteome</keyword>
<reference evidence="1" key="1">
    <citation type="submission" date="2022-04" db="EMBL/GenBank/DDBJ databases">
        <title>Chromosome-scale genome assembly of Holotrichia oblita Faldermann.</title>
        <authorList>
            <person name="Rongchong L."/>
        </authorList>
    </citation>
    <scope>NUCLEOTIDE SEQUENCE</scope>
    <source>
        <strain evidence="1">81SQS9</strain>
    </source>
</reference>
<evidence type="ECO:0000313" key="2">
    <source>
        <dbReference type="Proteomes" id="UP001056778"/>
    </source>
</evidence>
<evidence type="ECO:0000313" key="1">
    <source>
        <dbReference type="EMBL" id="KAI4465209.1"/>
    </source>
</evidence>
<dbReference type="Proteomes" id="UP001056778">
    <property type="component" value="Chromosome 3"/>
</dbReference>
<dbReference type="EMBL" id="CM043017">
    <property type="protein sequence ID" value="KAI4465209.1"/>
    <property type="molecule type" value="Genomic_DNA"/>
</dbReference>
<accession>A0ACB9TEJ2</accession>